<feature type="transmembrane region" description="Helical" evidence="18">
    <location>
        <begin position="114"/>
        <end position="137"/>
    </location>
</feature>
<dbReference type="Pfam" id="PF00361">
    <property type="entry name" value="Proton_antipo_M"/>
    <property type="match status" value="1"/>
</dbReference>
<evidence type="ECO:0000259" key="19">
    <source>
        <dbReference type="Pfam" id="PF00361"/>
    </source>
</evidence>
<feature type="transmembrane region" description="Helical" evidence="18">
    <location>
        <begin position="232"/>
        <end position="251"/>
    </location>
</feature>
<dbReference type="EMBL" id="LC152879">
    <property type="protein sequence ID" value="BAX01970.1"/>
    <property type="molecule type" value="Genomic_DNA"/>
</dbReference>
<keyword evidence="13 18" id="KW-0520">NAD</keyword>
<comment type="function">
    <text evidence="1">Core subunit of the mitochondrial membrane respiratory chain NADH dehydrogenase (Complex I) that is believed to belong to the minimal assembly required for catalysis. Complex I functions in the transfer of electrons from NADH to the respiratory chain. The immediate electron acceptor for the enzyme is believed to be ubiquinone.</text>
</comment>
<sequence>MWLTPSLLLMILSITSSIFLVLSSPSLFISWVGLELNTLAFLPILLSSKNKLTSESSIKYFLTQTLASVIVIMGGLTVFILQAEFSMTMVLFGLAIKLGAAPFHSWLVTVAESLTWIPLFILLTVQKLNPLFMVWSFSPMNSSFFYLIVFSSLIVGSLMGLAQTSTRALMTFSSISHVGWFLTGMALSLETGLLYFFIYSVILLAPILLLEHTNMSHINQLPLIQVKLQNQSILFFSLLSLGGLPPFLGFLPKWVILQLSMTFSFYFLALVMITSSLFTLYFYLRLMFSAFIFGGVKITQEKCTPTSFFSNFLLSLSLGGLSLIYFL</sequence>
<dbReference type="GO" id="GO:0008137">
    <property type="term" value="F:NADH dehydrogenase (ubiquinone) activity"/>
    <property type="evidence" value="ECO:0007669"/>
    <property type="project" value="UniProtKB-EC"/>
</dbReference>
<keyword evidence="11 18" id="KW-0249">Electron transport</keyword>
<feature type="transmembrane region" description="Helical" evidence="18">
    <location>
        <begin position="263"/>
        <end position="284"/>
    </location>
</feature>
<evidence type="ECO:0000256" key="13">
    <source>
        <dbReference type="ARBA" id="ARBA00023027"/>
    </source>
</evidence>
<gene>
    <name evidence="20" type="primary">ND2</name>
</gene>
<dbReference type="GO" id="GO:0006120">
    <property type="term" value="P:mitochondrial electron transport, NADH to ubiquinone"/>
    <property type="evidence" value="ECO:0007669"/>
    <property type="project" value="InterPro"/>
</dbReference>
<feature type="transmembrane region" description="Helical" evidence="18">
    <location>
        <begin position="193"/>
        <end position="211"/>
    </location>
</feature>
<dbReference type="InterPro" id="IPR050175">
    <property type="entry name" value="Complex_I_Subunit_2"/>
</dbReference>
<evidence type="ECO:0000256" key="6">
    <source>
        <dbReference type="ARBA" id="ARBA00022448"/>
    </source>
</evidence>
<organism evidence="20">
    <name type="scientific">Daphnia galeata</name>
    <dbReference type="NCBI Taxonomy" id="27404"/>
    <lineage>
        <taxon>Eukaryota</taxon>
        <taxon>Metazoa</taxon>
        <taxon>Ecdysozoa</taxon>
        <taxon>Arthropoda</taxon>
        <taxon>Crustacea</taxon>
        <taxon>Branchiopoda</taxon>
        <taxon>Diplostraca</taxon>
        <taxon>Cladocera</taxon>
        <taxon>Anomopoda</taxon>
        <taxon>Daphniidae</taxon>
        <taxon>Daphnia</taxon>
    </lineage>
</organism>
<dbReference type="PANTHER" id="PTHR46552">
    <property type="entry name" value="NADH-UBIQUINONE OXIDOREDUCTASE CHAIN 2"/>
    <property type="match status" value="1"/>
</dbReference>
<dbReference type="PRINTS" id="PR01436">
    <property type="entry name" value="NADHDHGNASE2"/>
</dbReference>
<evidence type="ECO:0000256" key="15">
    <source>
        <dbReference type="ARBA" id="ARBA00023128"/>
    </source>
</evidence>
<dbReference type="PANTHER" id="PTHR46552:SF1">
    <property type="entry name" value="NADH-UBIQUINONE OXIDOREDUCTASE CHAIN 2"/>
    <property type="match status" value="1"/>
</dbReference>
<evidence type="ECO:0000256" key="11">
    <source>
        <dbReference type="ARBA" id="ARBA00022982"/>
    </source>
</evidence>
<dbReference type="EC" id="7.1.1.2" evidence="4 18"/>
<evidence type="ECO:0000313" key="22">
    <source>
        <dbReference type="EMBL" id="BAX02022.1"/>
    </source>
</evidence>
<geneLocation type="mitochondrion" evidence="20"/>
<dbReference type="GO" id="GO:0005743">
    <property type="term" value="C:mitochondrial inner membrane"/>
    <property type="evidence" value="ECO:0007669"/>
    <property type="project" value="UniProtKB-SubCell"/>
</dbReference>
<evidence type="ECO:0000256" key="17">
    <source>
        <dbReference type="ARBA" id="ARBA00049551"/>
    </source>
</evidence>
<evidence type="ECO:0000256" key="1">
    <source>
        <dbReference type="ARBA" id="ARBA00003257"/>
    </source>
</evidence>
<dbReference type="InterPro" id="IPR003917">
    <property type="entry name" value="NADH_UbQ_OxRdtase_chain2"/>
</dbReference>
<evidence type="ECO:0000256" key="10">
    <source>
        <dbReference type="ARBA" id="ARBA00022967"/>
    </source>
</evidence>
<proteinExistence type="inferred from homology"/>
<dbReference type="CTD" id="4536"/>
<keyword evidence="15 18" id="KW-0496">Mitochondrion</keyword>
<evidence type="ECO:0000256" key="8">
    <source>
        <dbReference type="ARBA" id="ARBA00022692"/>
    </source>
</evidence>
<feature type="transmembrane region" description="Helical" evidence="18">
    <location>
        <begin position="58"/>
        <end position="81"/>
    </location>
</feature>
<evidence type="ECO:0000256" key="16">
    <source>
        <dbReference type="ARBA" id="ARBA00023136"/>
    </source>
</evidence>
<dbReference type="InterPro" id="IPR001750">
    <property type="entry name" value="ND/Mrp_TM"/>
</dbReference>
<keyword evidence="12 18" id="KW-1133">Transmembrane helix</keyword>
<evidence type="ECO:0000256" key="12">
    <source>
        <dbReference type="ARBA" id="ARBA00022989"/>
    </source>
</evidence>
<evidence type="ECO:0000256" key="2">
    <source>
        <dbReference type="ARBA" id="ARBA00004448"/>
    </source>
</evidence>
<keyword evidence="14 18" id="KW-0830">Ubiquinone</keyword>
<evidence type="ECO:0000256" key="3">
    <source>
        <dbReference type="ARBA" id="ARBA00007012"/>
    </source>
</evidence>
<evidence type="ECO:0000256" key="14">
    <source>
        <dbReference type="ARBA" id="ARBA00023075"/>
    </source>
</evidence>
<comment type="function">
    <text evidence="18">Core subunit of the mitochondrial membrane respiratory chain NADH dehydrogenase (Complex I) which catalyzes electron transfer from NADH through the respiratory chain, using ubiquinone as an electron acceptor. Essential for the catalytic activity and assembly of complex I.</text>
</comment>
<dbReference type="EMBL" id="LC177070">
    <property type="protein sequence ID" value="BAX01983.1"/>
    <property type="molecule type" value="Genomic_DNA"/>
</dbReference>
<dbReference type="RefSeq" id="YP_009353705.1">
    <property type="nucleotide sequence ID" value="NC_034297.1"/>
</dbReference>
<keyword evidence="7 18" id="KW-0679">Respiratory chain</keyword>
<evidence type="ECO:0000313" key="21">
    <source>
        <dbReference type="EMBL" id="BAX01983.1"/>
    </source>
</evidence>
<dbReference type="EMBL" id="LC177110">
    <property type="protein sequence ID" value="BAX02022.1"/>
    <property type="molecule type" value="Genomic_DNA"/>
</dbReference>
<comment type="subcellular location">
    <subcellularLocation>
        <location evidence="2 18">Mitochondrion inner membrane</location>
        <topology evidence="2 18">Multi-pass membrane protein</topology>
    </subcellularLocation>
</comment>
<keyword evidence="10 18" id="KW-1278">Translocase</keyword>
<evidence type="ECO:0000256" key="18">
    <source>
        <dbReference type="RuleBase" id="RU003403"/>
    </source>
</evidence>
<keyword evidence="8 18" id="KW-0812">Transmembrane</keyword>
<reference evidence="20" key="1">
    <citation type="journal article" date="2017" name="Gene">
        <title>Diversification of mitochondrial genome of Daphnia galeata (Cladocera, Crustacea): Comparison with phylogenetic consideration of the complete sequences of clones isolated from five lakes in Japan.</title>
        <authorList>
            <person name="Tokishita S."/>
            <person name="Shibuya H."/>
            <person name="Kobayashi T."/>
            <person name="Sakamoto M."/>
            <person name="Ha J.-Y."/>
            <person name="Yokobori S."/>
            <person name="Yamagata H."/>
            <person name="Hanazato T."/>
        </authorList>
    </citation>
    <scope>NUCLEOTIDE SEQUENCE</scope>
    <source>
        <strain evidence="21">Kizaki</strain>
        <strain evidence="22">Suwa</strain>
    </source>
</reference>
<protein>
    <recommendedName>
        <fullName evidence="5 18">NADH-ubiquinone oxidoreductase chain 2</fullName>
        <ecNumber evidence="4 18">7.1.1.2</ecNumber>
    </recommendedName>
</protein>
<evidence type="ECO:0000256" key="4">
    <source>
        <dbReference type="ARBA" id="ARBA00012944"/>
    </source>
</evidence>
<feature type="transmembrane region" description="Helical" evidence="18">
    <location>
        <begin position="143"/>
        <end position="161"/>
    </location>
</feature>
<feature type="transmembrane region" description="Helical" evidence="18">
    <location>
        <begin position="305"/>
        <end position="326"/>
    </location>
</feature>
<dbReference type="GeneID" id="32229429"/>
<name>A0A1S7J0A1_9CRUS</name>
<accession>A0A1S7J0A1</accession>
<keyword evidence="16 18" id="KW-0472">Membrane</keyword>
<keyword evidence="9 18" id="KW-0999">Mitochondrion inner membrane</keyword>
<feature type="domain" description="NADH:quinone oxidoreductase/Mrp antiporter transmembrane" evidence="19">
    <location>
        <begin position="24"/>
        <end position="279"/>
    </location>
</feature>
<evidence type="ECO:0000256" key="7">
    <source>
        <dbReference type="ARBA" id="ARBA00022660"/>
    </source>
</evidence>
<keyword evidence="6" id="KW-0813">Transport</keyword>
<dbReference type="AlphaFoldDB" id="A0A1S7J0A1"/>
<evidence type="ECO:0000313" key="20">
    <source>
        <dbReference type="EMBL" id="BAX01970.1"/>
    </source>
</evidence>
<comment type="similarity">
    <text evidence="3 18">Belongs to the complex I subunit 2 family.</text>
</comment>
<comment type="catalytic activity">
    <reaction evidence="17 18">
        <text>a ubiquinone + NADH + 5 H(+)(in) = a ubiquinol + NAD(+) + 4 H(+)(out)</text>
        <dbReference type="Rhea" id="RHEA:29091"/>
        <dbReference type="Rhea" id="RHEA-COMP:9565"/>
        <dbReference type="Rhea" id="RHEA-COMP:9566"/>
        <dbReference type="ChEBI" id="CHEBI:15378"/>
        <dbReference type="ChEBI" id="CHEBI:16389"/>
        <dbReference type="ChEBI" id="CHEBI:17976"/>
        <dbReference type="ChEBI" id="CHEBI:57540"/>
        <dbReference type="ChEBI" id="CHEBI:57945"/>
        <dbReference type="EC" id="7.1.1.2"/>
    </reaction>
</comment>
<evidence type="ECO:0000256" key="5">
    <source>
        <dbReference type="ARBA" id="ARBA00021008"/>
    </source>
</evidence>
<evidence type="ECO:0000256" key="9">
    <source>
        <dbReference type="ARBA" id="ARBA00022792"/>
    </source>
</evidence>